<evidence type="ECO:0000313" key="2">
    <source>
        <dbReference type="Proteomes" id="UP000464787"/>
    </source>
</evidence>
<name>A0A857J8U7_9BURK</name>
<dbReference type="AlphaFoldDB" id="A0A857J8U7"/>
<reference evidence="1 2" key="1">
    <citation type="submission" date="2020-01" db="EMBL/GenBank/DDBJ databases">
        <title>Genome sequencing of strain KACC 21265.</title>
        <authorList>
            <person name="Heo J."/>
            <person name="Kim S.-J."/>
            <person name="Kim J.-S."/>
            <person name="Hong S.-B."/>
            <person name="Kwon S.-W."/>
        </authorList>
    </citation>
    <scope>NUCLEOTIDE SEQUENCE [LARGE SCALE GENOMIC DNA]</scope>
    <source>
        <strain evidence="1 2">KACC 21265</strain>
    </source>
</reference>
<proteinExistence type="predicted"/>
<dbReference type="KEGG" id="xyk:GT347_21885"/>
<protein>
    <submittedName>
        <fullName evidence="1">Uncharacterized protein</fullName>
    </submittedName>
</protein>
<keyword evidence="2" id="KW-1185">Reference proteome</keyword>
<gene>
    <name evidence="1" type="ORF">GT347_21885</name>
</gene>
<sequence>MVEQKVVAPASHRSPARMVSLSIVKTNIPLGKAFAVFEYGWFCKYASTTQYRGTELNITGAEYLQSFSGVLKAAQYPQPIVPVGAFDEPKMEDVDLLAGATIEDVDLNVCVPFSGDPNLRLGFLGTLKGSVYMKVRWQLFSLVAKKVVYEAVTEGSYKSEGAISSSTTEFLRKAFESSLQNLLTEPGFMDVMHEPKEGGKSGRDPN</sequence>
<evidence type="ECO:0000313" key="1">
    <source>
        <dbReference type="EMBL" id="QHJ00395.1"/>
    </source>
</evidence>
<dbReference type="Proteomes" id="UP000464787">
    <property type="component" value="Chromosome"/>
</dbReference>
<organism evidence="1 2">
    <name type="scientific">Xylophilus rhododendri</name>
    <dbReference type="NCBI Taxonomy" id="2697032"/>
    <lineage>
        <taxon>Bacteria</taxon>
        <taxon>Pseudomonadati</taxon>
        <taxon>Pseudomonadota</taxon>
        <taxon>Betaproteobacteria</taxon>
        <taxon>Burkholderiales</taxon>
        <taxon>Xylophilus</taxon>
    </lineage>
</organism>
<dbReference type="RefSeq" id="WP_160554205.1">
    <property type="nucleotide sequence ID" value="NZ_CP047650.1"/>
</dbReference>
<accession>A0A857J8U7</accession>
<dbReference type="EMBL" id="CP047650">
    <property type="protein sequence ID" value="QHJ00395.1"/>
    <property type="molecule type" value="Genomic_DNA"/>
</dbReference>